<feature type="transmembrane region" description="Helical" evidence="1">
    <location>
        <begin position="209"/>
        <end position="234"/>
    </location>
</feature>
<keyword evidence="1" id="KW-0812">Transmembrane</keyword>
<protein>
    <submittedName>
        <fullName evidence="2">Uncharacterized protein</fullName>
    </submittedName>
</protein>
<evidence type="ECO:0000313" key="3">
    <source>
        <dbReference type="Proteomes" id="UP000464577"/>
    </source>
</evidence>
<sequence>MVKLDKFLYRNTGLCFAVFFVFVLWAFWPRYFSDVLGQKEMRFHTHGITLTLWCILLIVQAYLIRTKHKRTHRLVGRFSYLLVPLIIITTINLKHFRMQGSNMLADRPYYSLALILNGLVLFTLLYGLAIYYRLTPLVHARYMVSTMFAFFTPVTDRIISRHFKPLLQFVPVLEGKPIAPVIGFAMADSLLLILLLWDWRTNRRLDVFPIALGLFVLYQASVLTFYHFAFWRAFGAWFVRLPLS</sequence>
<dbReference type="EMBL" id="CP045997">
    <property type="protein sequence ID" value="QHV94332.1"/>
    <property type="molecule type" value="Genomic_DNA"/>
</dbReference>
<keyword evidence="1" id="KW-0472">Membrane</keyword>
<keyword evidence="3" id="KW-1185">Reference proteome</keyword>
<gene>
    <name evidence="2" type="ORF">GJR95_04545</name>
</gene>
<proteinExistence type="predicted"/>
<accession>A0A6P1VQD4</accession>
<feature type="transmembrane region" description="Helical" evidence="1">
    <location>
        <begin position="78"/>
        <end position="96"/>
    </location>
</feature>
<feature type="transmembrane region" description="Helical" evidence="1">
    <location>
        <begin position="108"/>
        <end position="128"/>
    </location>
</feature>
<feature type="transmembrane region" description="Helical" evidence="1">
    <location>
        <begin position="140"/>
        <end position="158"/>
    </location>
</feature>
<name>A0A6P1VQD4_9BACT</name>
<evidence type="ECO:0000256" key="1">
    <source>
        <dbReference type="SAM" id="Phobius"/>
    </source>
</evidence>
<feature type="transmembrane region" description="Helical" evidence="1">
    <location>
        <begin position="48"/>
        <end position="66"/>
    </location>
</feature>
<dbReference type="RefSeq" id="WP_162384755.1">
    <property type="nucleotide sequence ID" value="NZ_CP045997.1"/>
</dbReference>
<dbReference type="KEGG" id="senf:GJR95_04545"/>
<feature type="transmembrane region" description="Helical" evidence="1">
    <location>
        <begin position="7"/>
        <end position="28"/>
    </location>
</feature>
<dbReference type="Proteomes" id="UP000464577">
    <property type="component" value="Chromosome"/>
</dbReference>
<evidence type="ECO:0000313" key="2">
    <source>
        <dbReference type="EMBL" id="QHV94332.1"/>
    </source>
</evidence>
<dbReference type="AlphaFoldDB" id="A0A6P1VQD4"/>
<reference evidence="2 3" key="1">
    <citation type="submission" date="2019-11" db="EMBL/GenBank/DDBJ databases">
        <title>Spirosoma endbachense sp. nov., isolated from a natural salt meadow.</title>
        <authorList>
            <person name="Rojas J."/>
            <person name="Ambika Manirajan B."/>
            <person name="Ratering S."/>
            <person name="Suarez C."/>
            <person name="Geissler-Plaum R."/>
            <person name="Schnell S."/>
        </authorList>
    </citation>
    <scope>NUCLEOTIDE SEQUENCE [LARGE SCALE GENOMIC DNA]</scope>
    <source>
        <strain evidence="2 3">I-24</strain>
    </source>
</reference>
<organism evidence="2 3">
    <name type="scientific">Spirosoma endbachense</name>
    <dbReference type="NCBI Taxonomy" id="2666025"/>
    <lineage>
        <taxon>Bacteria</taxon>
        <taxon>Pseudomonadati</taxon>
        <taxon>Bacteroidota</taxon>
        <taxon>Cytophagia</taxon>
        <taxon>Cytophagales</taxon>
        <taxon>Cytophagaceae</taxon>
        <taxon>Spirosoma</taxon>
    </lineage>
</organism>
<feature type="transmembrane region" description="Helical" evidence="1">
    <location>
        <begin position="178"/>
        <end position="197"/>
    </location>
</feature>
<keyword evidence="1" id="KW-1133">Transmembrane helix</keyword>